<evidence type="ECO:0000313" key="2">
    <source>
        <dbReference type="Proteomes" id="UP000076532"/>
    </source>
</evidence>
<accession>A0A165ZYS3</accession>
<proteinExistence type="predicted"/>
<sequence>MAPSRFWQYRTASHCAPLARLGGARQHGDSSSATGHRAWATIMAYIPQIFLAFNKIPGYRGLAATTVQVVENIMISRVHRAVILGLITDGGHDAAPFAFTTIVPTTTASSENQMLMELAAKQKLV</sequence>
<evidence type="ECO:0000313" key="1">
    <source>
        <dbReference type="EMBL" id="KZP11070.1"/>
    </source>
</evidence>
<dbReference type="AlphaFoldDB" id="A0A165ZYS3"/>
<dbReference type="Proteomes" id="UP000076532">
    <property type="component" value="Unassembled WGS sequence"/>
</dbReference>
<dbReference type="EMBL" id="KV417669">
    <property type="protein sequence ID" value="KZP11070.1"/>
    <property type="molecule type" value="Genomic_DNA"/>
</dbReference>
<gene>
    <name evidence="1" type="ORF">FIBSPDRAFT_962629</name>
</gene>
<protein>
    <submittedName>
        <fullName evidence="1">Uncharacterized protein</fullName>
    </submittedName>
</protein>
<name>A0A165ZYS3_9AGAM</name>
<reference evidence="1 2" key="1">
    <citation type="journal article" date="2016" name="Mol. Biol. Evol.">
        <title>Comparative Genomics of Early-Diverging Mushroom-Forming Fungi Provides Insights into the Origins of Lignocellulose Decay Capabilities.</title>
        <authorList>
            <person name="Nagy L.G."/>
            <person name="Riley R."/>
            <person name="Tritt A."/>
            <person name="Adam C."/>
            <person name="Daum C."/>
            <person name="Floudas D."/>
            <person name="Sun H."/>
            <person name="Yadav J.S."/>
            <person name="Pangilinan J."/>
            <person name="Larsson K.H."/>
            <person name="Matsuura K."/>
            <person name="Barry K."/>
            <person name="Labutti K."/>
            <person name="Kuo R."/>
            <person name="Ohm R.A."/>
            <person name="Bhattacharya S.S."/>
            <person name="Shirouzu T."/>
            <person name="Yoshinaga Y."/>
            <person name="Martin F.M."/>
            <person name="Grigoriev I.V."/>
            <person name="Hibbett D.S."/>
        </authorList>
    </citation>
    <scope>NUCLEOTIDE SEQUENCE [LARGE SCALE GENOMIC DNA]</scope>
    <source>
        <strain evidence="1 2">CBS 109695</strain>
    </source>
</reference>
<organism evidence="1 2">
    <name type="scientific">Athelia psychrophila</name>
    <dbReference type="NCBI Taxonomy" id="1759441"/>
    <lineage>
        <taxon>Eukaryota</taxon>
        <taxon>Fungi</taxon>
        <taxon>Dikarya</taxon>
        <taxon>Basidiomycota</taxon>
        <taxon>Agaricomycotina</taxon>
        <taxon>Agaricomycetes</taxon>
        <taxon>Agaricomycetidae</taxon>
        <taxon>Atheliales</taxon>
        <taxon>Atheliaceae</taxon>
        <taxon>Athelia</taxon>
    </lineage>
</organism>
<keyword evidence="2" id="KW-1185">Reference proteome</keyword>